<dbReference type="PROSITE" id="PS50191">
    <property type="entry name" value="CRAL_TRIO"/>
    <property type="match status" value="1"/>
</dbReference>
<dbReference type="Pfam" id="PF00650">
    <property type="entry name" value="CRAL_TRIO"/>
    <property type="match status" value="1"/>
</dbReference>
<dbReference type="PANTHER" id="PTHR45932:SF17">
    <property type="entry name" value="CELLULAR RETINALDEHYDE-BINDING_TRIPLE FUNCTION DOMAIN-CONTAINING PROTEIN"/>
    <property type="match status" value="1"/>
</dbReference>
<dbReference type="SMART" id="SM00516">
    <property type="entry name" value="SEC14"/>
    <property type="match status" value="1"/>
</dbReference>
<comment type="similarity">
    <text evidence="3">Belongs to the patellin family.</text>
</comment>
<feature type="compositionally biased region" description="Pro residues" evidence="10">
    <location>
        <begin position="113"/>
        <end position="123"/>
    </location>
</feature>
<evidence type="ECO:0000313" key="13">
    <source>
        <dbReference type="EMBL" id="PKA58369.1"/>
    </source>
</evidence>
<dbReference type="AlphaFoldDB" id="A0A2I0AS39"/>
<evidence type="ECO:0000313" key="14">
    <source>
        <dbReference type="Proteomes" id="UP000236161"/>
    </source>
</evidence>
<feature type="compositionally biased region" description="Basic and acidic residues" evidence="10">
    <location>
        <begin position="124"/>
        <end position="137"/>
    </location>
</feature>
<feature type="domain" description="GOLD" evidence="12">
    <location>
        <begin position="511"/>
        <end position="616"/>
    </location>
</feature>
<proteinExistence type="inferred from homology"/>
<dbReference type="Proteomes" id="UP000236161">
    <property type="component" value="Unassembled WGS sequence"/>
</dbReference>
<dbReference type="GO" id="GO:0051301">
    <property type="term" value="P:cell division"/>
    <property type="evidence" value="ECO:0007669"/>
    <property type="project" value="UniProtKB-KW"/>
</dbReference>
<evidence type="ECO:0000256" key="4">
    <source>
        <dbReference type="ARBA" id="ARBA00022448"/>
    </source>
</evidence>
<dbReference type="EMBL" id="KZ451953">
    <property type="protein sequence ID" value="PKA58369.1"/>
    <property type="molecule type" value="Genomic_DNA"/>
</dbReference>
<evidence type="ECO:0000256" key="5">
    <source>
        <dbReference type="ARBA" id="ARBA00022490"/>
    </source>
</evidence>
<dbReference type="InterPro" id="IPR001251">
    <property type="entry name" value="CRAL-TRIO_dom"/>
</dbReference>
<dbReference type="Pfam" id="PF25099">
    <property type="entry name" value="GOLD_PATL1_C"/>
    <property type="match status" value="1"/>
</dbReference>
<evidence type="ECO:0000256" key="3">
    <source>
        <dbReference type="ARBA" id="ARBA00007155"/>
    </source>
</evidence>
<keyword evidence="8" id="KW-0472">Membrane</keyword>
<evidence type="ECO:0000256" key="1">
    <source>
        <dbReference type="ARBA" id="ARBA00004370"/>
    </source>
</evidence>
<reference evidence="13 14" key="1">
    <citation type="journal article" date="2017" name="Nature">
        <title>The Apostasia genome and the evolution of orchids.</title>
        <authorList>
            <person name="Zhang G.Q."/>
            <person name="Liu K.W."/>
            <person name="Li Z."/>
            <person name="Lohaus R."/>
            <person name="Hsiao Y.Y."/>
            <person name="Niu S.C."/>
            <person name="Wang J.Y."/>
            <person name="Lin Y.C."/>
            <person name="Xu Q."/>
            <person name="Chen L.J."/>
            <person name="Yoshida K."/>
            <person name="Fujiwara S."/>
            <person name="Wang Z.W."/>
            <person name="Zhang Y.Q."/>
            <person name="Mitsuda N."/>
            <person name="Wang M."/>
            <person name="Liu G.H."/>
            <person name="Pecoraro L."/>
            <person name="Huang H.X."/>
            <person name="Xiao X.J."/>
            <person name="Lin M."/>
            <person name="Wu X.Y."/>
            <person name="Wu W.L."/>
            <person name="Chen Y.Y."/>
            <person name="Chang S.B."/>
            <person name="Sakamoto S."/>
            <person name="Ohme-Takagi M."/>
            <person name="Yagi M."/>
            <person name="Zeng S.J."/>
            <person name="Shen C.Y."/>
            <person name="Yeh C.M."/>
            <person name="Luo Y.B."/>
            <person name="Tsai W.C."/>
            <person name="Van de Peer Y."/>
            <person name="Liu Z.J."/>
        </authorList>
    </citation>
    <scope>NUCLEOTIDE SEQUENCE [LARGE SCALE GENOMIC DNA]</scope>
    <source>
        <strain evidence="14">cv. Shenzhen</strain>
        <tissue evidence="13">Stem</tissue>
    </source>
</reference>
<accession>A0A2I0AS39</accession>
<dbReference type="InterPro" id="IPR036865">
    <property type="entry name" value="CRAL-TRIO_dom_sf"/>
</dbReference>
<dbReference type="Gene3D" id="1.10.8.20">
    <property type="entry name" value="N-terminal domain of phosphatidylinositol transfer protein sec14p"/>
    <property type="match status" value="1"/>
</dbReference>
<dbReference type="PANTHER" id="PTHR45932">
    <property type="entry name" value="PATELLIN-1"/>
    <property type="match status" value="1"/>
</dbReference>
<dbReference type="InterPro" id="IPR009038">
    <property type="entry name" value="GOLD_dom"/>
</dbReference>
<dbReference type="InterPro" id="IPR056794">
    <property type="entry name" value="PATL1-6_C_GOLD"/>
</dbReference>
<evidence type="ECO:0000256" key="2">
    <source>
        <dbReference type="ARBA" id="ARBA00004496"/>
    </source>
</evidence>
<feature type="domain" description="CRAL-TRIO" evidence="11">
    <location>
        <begin position="333"/>
        <end position="509"/>
    </location>
</feature>
<organism evidence="13 14">
    <name type="scientific">Apostasia shenzhenica</name>
    <dbReference type="NCBI Taxonomy" id="1088818"/>
    <lineage>
        <taxon>Eukaryota</taxon>
        <taxon>Viridiplantae</taxon>
        <taxon>Streptophyta</taxon>
        <taxon>Embryophyta</taxon>
        <taxon>Tracheophyta</taxon>
        <taxon>Spermatophyta</taxon>
        <taxon>Magnoliopsida</taxon>
        <taxon>Liliopsida</taxon>
        <taxon>Asparagales</taxon>
        <taxon>Orchidaceae</taxon>
        <taxon>Apostasioideae</taxon>
        <taxon>Apostasia</taxon>
    </lineage>
</organism>
<dbReference type="InterPro" id="IPR036273">
    <property type="entry name" value="CRAL/TRIO_N_dom_sf"/>
</dbReference>
<sequence length="623" mass="68270">MAQETLVKTSEAEAAGGVVVAEEKSDKKVPAPAPPAEAEEETKKATEEAATSEAKAKEKEAAAAVLGDEAAIQQSVSFKEESNLVADLQEPEKKALEELKQLIQAALANNEFKPPPPPPPPPAKSEESKAEEPKTDEPAATEATPPVAEAKDEKVEEPASEVPKLEKSVAATEVPKAEEPAGSAVPEAPKIEEPTAPTALVEEKAVVVDEDGAKTVEAIEETVVSVTPPAATSAPAVEEVKSAAVEEKEKEVVAEGTSAEAEQQPPQQTEQQPSQPAEEVFIWGVPLLGDDKSDTVLLKFLRARDFKVKDSLSMIKNSVIWRKQFGIESLLEEDLAVPELEKVVFYHGHDKEGHPVCYNVYGEFQDQELYAKAFGDDEKREKFLRWRILFLEKGIRQQLDFSPGGISTMVQVTDLKHVPGPGKKELRQATKKALSLLQDNYPEFAAKQVFINVPWWYLAYNRMISTFFTQRTKSKFVFAGPSKSAETLFRYISPEQVPVQYGGLSKDNDPEFTTTDAVTEVTIKPSGKHIIELPATEPSLVVWELRVLGWDVSYNAEFVPSAEGAYTVLVQKLRKFVATDEPYVTTSFKVGEPGKIILTIDNATARKKKLLYRSKAKTSTDSA</sequence>
<keyword evidence="4" id="KW-0813">Transport</keyword>
<dbReference type="SUPFAM" id="SSF52087">
    <property type="entry name" value="CRAL/TRIO domain"/>
    <property type="match status" value="1"/>
</dbReference>
<evidence type="ECO:0000256" key="6">
    <source>
        <dbReference type="ARBA" id="ARBA00022618"/>
    </source>
</evidence>
<gene>
    <name evidence="13" type="primary">PATL3</name>
    <name evidence="13" type="ORF">AXF42_Ash013875</name>
</gene>
<dbReference type="InterPro" id="IPR011074">
    <property type="entry name" value="CRAL/TRIO_N_dom"/>
</dbReference>
<dbReference type="InterPro" id="IPR044834">
    <property type="entry name" value="PATL"/>
</dbReference>
<dbReference type="CDD" id="cd00170">
    <property type="entry name" value="SEC14"/>
    <property type="match status" value="1"/>
</dbReference>
<dbReference type="SUPFAM" id="SSF46938">
    <property type="entry name" value="CRAL/TRIO N-terminal domain"/>
    <property type="match status" value="1"/>
</dbReference>
<keyword evidence="14" id="KW-1185">Reference proteome</keyword>
<dbReference type="Gene3D" id="3.40.525.10">
    <property type="entry name" value="CRAL-TRIO lipid binding domain"/>
    <property type="match status" value="1"/>
</dbReference>
<evidence type="ECO:0000259" key="12">
    <source>
        <dbReference type="PROSITE" id="PS50866"/>
    </source>
</evidence>
<dbReference type="Pfam" id="PF03765">
    <property type="entry name" value="CRAL_TRIO_N"/>
    <property type="match status" value="1"/>
</dbReference>
<keyword evidence="5" id="KW-0963">Cytoplasm</keyword>
<dbReference type="GO" id="GO:0008289">
    <property type="term" value="F:lipid binding"/>
    <property type="evidence" value="ECO:0007669"/>
    <property type="project" value="UniProtKB-KW"/>
</dbReference>
<keyword evidence="9" id="KW-0131">Cell cycle</keyword>
<evidence type="ECO:0000256" key="8">
    <source>
        <dbReference type="ARBA" id="ARBA00023136"/>
    </source>
</evidence>
<feature type="region of interest" description="Disordered" evidence="10">
    <location>
        <begin position="1"/>
        <end position="56"/>
    </location>
</feature>
<name>A0A2I0AS39_9ASPA</name>
<evidence type="ECO:0000256" key="9">
    <source>
        <dbReference type="ARBA" id="ARBA00023306"/>
    </source>
</evidence>
<protein>
    <submittedName>
        <fullName evidence="13">Patellin-3</fullName>
    </submittedName>
</protein>
<evidence type="ECO:0000259" key="11">
    <source>
        <dbReference type="PROSITE" id="PS50191"/>
    </source>
</evidence>
<evidence type="ECO:0000256" key="7">
    <source>
        <dbReference type="ARBA" id="ARBA00023121"/>
    </source>
</evidence>
<comment type="subcellular location">
    <subcellularLocation>
        <location evidence="2">Cytoplasm</location>
    </subcellularLocation>
    <subcellularLocation>
        <location evidence="1">Membrane</location>
    </subcellularLocation>
</comment>
<dbReference type="GO" id="GO:0005737">
    <property type="term" value="C:cytoplasm"/>
    <property type="evidence" value="ECO:0007669"/>
    <property type="project" value="UniProtKB-SubCell"/>
</dbReference>
<keyword evidence="6" id="KW-0132">Cell division</keyword>
<feature type="compositionally biased region" description="Basic and acidic residues" evidence="10">
    <location>
        <begin position="149"/>
        <end position="167"/>
    </location>
</feature>
<feature type="compositionally biased region" description="Low complexity" evidence="10">
    <location>
        <begin position="254"/>
        <end position="276"/>
    </location>
</feature>
<keyword evidence="7" id="KW-0446">Lipid-binding</keyword>
<evidence type="ECO:0000256" key="10">
    <source>
        <dbReference type="SAM" id="MobiDB-lite"/>
    </source>
</evidence>
<dbReference type="OrthoDB" id="75724at2759"/>
<dbReference type="GO" id="GO:0016020">
    <property type="term" value="C:membrane"/>
    <property type="evidence" value="ECO:0007669"/>
    <property type="project" value="UniProtKB-SubCell"/>
</dbReference>
<feature type="compositionally biased region" description="Low complexity" evidence="10">
    <location>
        <begin position="138"/>
        <end position="148"/>
    </location>
</feature>
<dbReference type="SMART" id="SM01100">
    <property type="entry name" value="CRAL_TRIO_N"/>
    <property type="match status" value="1"/>
</dbReference>
<dbReference type="PROSITE" id="PS50866">
    <property type="entry name" value="GOLD"/>
    <property type="match status" value="1"/>
</dbReference>
<feature type="region of interest" description="Disordered" evidence="10">
    <location>
        <begin position="96"/>
        <end position="197"/>
    </location>
</feature>
<dbReference type="Gene3D" id="2.60.120.680">
    <property type="entry name" value="GOLD domain"/>
    <property type="match status" value="1"/>
</dbReference>
<dbReference type="STRING" id="1088818.A0A2I0AS39"/>
<feature type="region of interest" description="Disordered" evidence="10">
    <location>
        <begin position="249"/>
        <end position="276"/>
    </location>
</feature>